<feature type="compositionally biased region" description="Basic residues" evidence="1">
    <location>
        <begin position="33"/>
        <end position="42"/>
    </location>
</feature>
<sequence length="49" mass="5244">MSSSSGGWFPSLLPALLQQGHPQRAAPHPGLHPARRAAKRRCSLSVAQE</sequence>
<reference evidence="3" key="1">
    <citation type="journal article" date="2013" name="Science">
        <title>Comparative analysis of bat genomes provides insight into the evolution of flight and immunity.</title>
        <authorList>
            <person name="Zhang G."/>
            <person name="Cowled C."/>
            <person name="Shi Z."/>
            <person name="Huang Z."/>
            <person name="Bishop-Lilly K.A."/>
            <person name="Fang X."/>
            <person name="Wynne J.W."/>
            <person name="Xiong Z."/>
            <person name="Baker M.L."/>
            <person name="Zhao W."/>
            <person name="Tachedjian M."/>
            <person name="Zhu Y."/>
            <person name="Zhou P."/>
            <person name="Jiang X."/>
            <person name="Ng J."/>
            <person name="Yang L."/>
            <person name="Wu L."/>
            <person name="Xiao J."/>
            <person name="Feng Y."/>
            <person name="Chen Y."/>
            <person name="Sun X."/>
            <person name="Zhang Y."/>
            <person name="Marsh G.A."/>
            <person name="Crameri G."/>
            <person name="Broder C.C."/>
            <person name="Frey K.G."/>
            <person name="Wang L.F."/>
            <person name="Wang J."/>
        </authorList>
    </citation>
    <scope>NUCLEOTIDE SEQUENCE [LARGE SCALE GENOMIC DNA]</scope>
</reference>
<organism evidence="2 3">
    <name type="scientific">Myotis davidii</name>
    <name type="common">David's myotis</name>
    <dbReference type="NCBI Taxonomy" id="225400"/>
    <lineage>
        <taxon>Eukaryota</taxon>
        <taxon>Metazoa</taxon>
        <taxon>Chordata</taxon>
        <taxon>Craniata</taxon>
        <taxon>Vertebrata</taxon>
        <taxon>Euteleostomi</taxon>
        <taxon>Mammalia</taxon>
        <taxon>Eutheria</taxon>
        <taxon>Laurasiatheria</taxon>
        <taxon>Chiroptera</taxon>
        <taxon>Yangochiroptera</taxon>
        <taxon>Vespertilionidae</taxon>
        <taxon>Myotis</taxon>
    </lineage>
</organism>
<gene>
    <name evidence="2" type="ORF">MDA_GLEAN10009165</name>
</gene>
<evidence type="ECO:0000313" key="2">
    <source>
        <dbReference type="EMBL" id="ELK33700.1"/>
    </source>
</evidence>
<dbReference type="EMBL" id="KB103926">
    <property type="protein sequence ID" value="ELK33700.1"/>
    <property type="molecule type" value="Genomic_DNA"/>
</dbReference>
<protein>
    <submittedName>
        <fullName evidence="2">Uncharacterized protein</fullName>
    </submittedName>
</protein>
<name>L5M5Z3_MYODS</name>
<dbReference type="Proteomes" id="UP000010556">
    <property type="component" value="Unassembled WGS sequence"/>
</dbReference>
<proteinExistence type="predicted"/>
<evidence type="ECO:0000256" key="1">
    <source>
        <dbReference type="SAM" id="MobiDB-lite"/>
    </source>
</evidence>
<keyword evidence="3" id="KW-1185">Reference proteome</keyword>
<evidence type="ECO:0000313" key="3">
    <source>
        <dbReference type="Proteomes" id="UP000010556"/>
    </source>
</evidence>
<accession>L5M5Z3</accession>
<feature type="region of interest" description="Disordered" evidence="1">
    <location>
        <begin position="19"/>
        <end position="49"/>
    </location>
</feature>
<dbReference type="AlphaFoldDB" id="L5M5Z3"/>